<organism evidence="1">
    <name type="scientific">Medicago truncatula</name>
    <name type="common">Barrel medic</name>
    <name type="synonym">Medicago tribuloides</name>
    <dbReference type="NCBI Taxonomy" id="3880"/>
    <lineage>
        <taxon>Eukaryota</taxon>
        <taxon>Viridiplantae</taxon>
        <taxon>Streptophyta</taxon>
        <taxon>Embryophyta</taxon>
        <taxon>Tracheophyta</taxon>
        <taxon>Spermatophyta</taxon>
        <taxon>Magnoliopsida</taxon>
        <taxon>eudicotyledons</taxon>
        <taxon>Gunneridae</taxon>
        <taxon>Pentapetalae</taxon>
        <taxon>rosids</taxon>
        <taxon>fabids</taxon>
        <taxon>Fabales</taxon>
        <taxon>Fabaceae</taxon>
        <taxon>Papilionoideae</taxon>
        <taxon>50 kb inversion clade</taxon>
        <taxon>NPAAA clade</taxon>
        <taxon>Hologalegina</taxon>
        <taxon>IRL clade</taxon>
        <taxon>Trifolieae</taxon>
        <taxon>Medicago</taxon>
    </lineage>
</organism>
<gene>
    <name evidence="1" type="ORF">MtrDRAFT_AC139525g27v2</name>
</gene>
<protein>
    <submittedName>
        <fullName evidence="1">Uncharacterized protein</fullName>
    </submittedName>
</protein>
<reference evidence="1" key="2">
    <citation type="submission" date="2007-04" db="EMBL/GenBank/DDBJ databases">
        <authorList>
            <consortium name="The International Medicago Genome Annotation Group"/>
        </authorList>
    </citation>
    <scope>NUCLEOTIDE SEQUENCE</scope>
</reference>
<reference evidence="1" key="1">
    <citation type="submission" date="2006-03" db="EMBL/GenBank/DDBJ databases">
        <authorList>
            <person name="Shaull S."/>
            <person name="Lin S."/>
            <person name="Dixon R."/>
            <person name="May G."/>
            <person name="Sumner L."/>
            <person name="Gonzales B."/>
            <person name="Cook D."/>
            <person name="Kim D."/>
            <person name="Roe B.A."/>
        </authorList>
    </citation>
    <scope>NUCLEOTIDE SEQUENCE</scope>
</reference>
<sequence>MEQIPFLAIIGILNLNNLFVEPFNKVLRGSSFFCFVWMTHRLSSDLCLDSRYGAFENAKIWDSKPLRYIDS</sequence>
<proteinExistence type="predicted"/>
<dbReference type="AlphaFoldDB" id="A4PRH8"/>
<evidence type="ECO:0000313" key="1">
    <source>
        <dbReference type="EMBL" id="ABO80188.1"/>
    </source>
</evidence>
<name>A4PRH8_MEDTR</name>
<accession>A4PRH8</accession>
<dbReference type="EMBL" id="AC139525">
    <property type="protein sequence ID" value="ABO80188.1"/>
    <property type="molecule type" value="Genomic_DNA"/>
</dbReference>